<dbReference type="PANTHER" id="PTHR36167:SF4">
    <property type="entry name" value="FUNGAL N-TERMINAL DOMAIN-CONTAINING PROTEIN"/>
    <property type="match status" value="1"/>
</dbReference>
<gene>
    <name evidence="3" type="ORF">PISL3812_09523</name>
</gene>
<reference evidence="3 4" key="1">
    <citation type="submission" date="2015-04" db="EMBL/GenBank/DDBJ databases">
        <authorList>
            <person name="Syromyatnikov M.Y."/>
            <person name="Popov V.N."/>
        </authorList>
    </citation>
    <scope>NUCLEOTIDE SEQUENCE [LARGE SCALE GENOMIC DNA]</scope>
    <source>
        <strain evidence="3">WF-38-12</strain>
    </source>
</reference>
<evidence type="ECO:0000313" key="3">
    <source>
        <dbReference type="EMBL" id="CRG92462.1"/>
    </source>
</evidence>
<dbReference type="GO" id="GO:0006355">
    <property type="term" value="P:regulation of DNA-templated transcription"/>
    <property type="evidence" value="ECO:0007669"/>
    <property type="project" value="InterPro"/>
</dbReference>
<protein>
    <recommendedName>
        <fullName evidence="5">Fungal N-terminal domain-containing protein</fullName>
    </recommendedName>
</protein>
<proteinExistence type="predicted"/>
<evidence type="ECO:0000256" key="2">
    <source>
        <dbReference type="SAM" id="MobiDB-lite"/>
    </source>
</evidence>
<dbReference type="PANTHER" id="PTHR36167">
    <property type="entry name" value="C2H2 FINGER DOMAIN TRANSCRIPTION FACTOR (EUROFUNG)-RELATED"/>
    <property type="match status" value="1"/>
</dbReference>
<feature type="coiled-coil region" evidence="1">
    <location>
        <begin position="129"/>
        <end position="192"/>
    </location>
</feature>
<dbReference type="STRING" id="28573.A0A0U1MAY6"/>
<sequence>MSGLDAVGIVSSIFQIADLGARVALRLCTFRHQVKQAESSIQNLSKDVSLTHTVLRQFGDNLLQNDQIQLYSPNAFATAQEIRTECERLFREIESAMDRDLSICVSRGVKNPFHKLSQKLHIVFKEPQLDVLQAKLDRLKNNMLLVQNVIIFASHWRKAETETSMEDQKQLIKMLDQQKRDSDARLEQLTKAIAGIKPDNSSAFAQNQVSVDVFNNAPAIGSSADKASDFPALSARLAELSLVPKVTDDQFGLISQEVGKYSGLMKDILERIQDAESILAANRHRRIKQMVLDAHAAELQIFTVDYGEKAGELCAQLCQGPLFDPVPCSILAATAEVSEHAGSTRARKKRTKKRKKNRRGARLPEAQTEHQMIATIIQKITPIPDVETERGQVNKDTSPMGREHRTMTSLPDLDRVDVELRTISGEGEPSSADNFFDLKGLLSSWTTLTADELIMI</sequence>
<dbReference type="Proteomes" id="UP000054383">
    <property type="component" value="Unassembled WGS sequence"/>
</dbReference>
<feature type="region of interest" description="Disordered" evidence="2">
    <location>
        <begin position="337"/>
        <end position="365"/>
    </location>
</feature>
<evidence type="ECO:0008006" key="5">
    <source>
        <dbReference type="Google" id="ProtNLM"/>
    </source>
</evidence>
<dbReference type="OrthoDB" id="5431013at2759"/>
<name>A0A0U1MAY6_TALIS</name>
<accession>A0A0U1MAY6</accession>
<feature type="compositionally biased region" description="Basic residues" evidence="2">
    <location>
        <begin position="345"/>
        <end position="361"/>
    </location>
</feature>
<evidence type="ECO:0000313" key="4">
    <source>
        <dbReference type="Proteomes" id="UP000054383"/>
    </source>
</evidence>
<evidence type="ECO:0000256" key="1">
    <source>
        <dbReference type="SAM" id="Coils"/>
    </source>
</evidence>
<dbReference type="InterPro" id="IPR039327">
    <property type="entry name" value="CON7-like"/>
</dbReference>
<keyword evidence="4" id="KW-1185">Reference proteome</keyword>
<keyword evidence="1" id="KW-0175">Coiled coil</keyword>
<dbReference type="EMBL" id="CVMT01000013">
    <property type="protein sequence ID" value="CRG92462.1"/>
    <property type="molecule type" value="Genomic_DNA"/>
</dbReference>
<dbReference type="OMA" id="IRTECER"/>
<organism evidence="3 4">
    <name type="scientific">Talaromyces islandicus</name>
    <name type="common">Penicillium islandicum</name>
    <dbReference type="NCBI Taxonomy" id="28573"/>
    <lineage>
        <taxon>Eukaryota</taxon>
        <taxon>Fungi</taxon>
        <taxon>Dikarya</taxon>
        <taxon>Ascomycota</taxon>
        <taxon>Pezizomycotina</taxon>
        <taxon>Eurotiomycetes</taxon>
        <taxon>Eurotiomycetidae</taxon>
        <taxon>Eurotiales</taxon>
        <taxon>Trichocomaceae</taxon>
        <taxon>Talaromyces</taxon>
        <taxon>Talaromyces sect. Islandici</taxon>
    </lineage>
</organism>
<dbReference type="AlphaFoldDB" id="A0A0U1MAY6"/>